<comment type="subcellular location">
    <subcellularLocation>
        <location evidence="1">Cytoplasm</location>
    </subcellularLocation>
</comment>
<dbReference type="GO" id="GO:0004719">
    <property type="term" value="F:protein-L-isoaspartate (D-aspartate) O-methyltransferase activity"/>
    <property type="evidence" value="ECO:0007669"/>
    <property type="project" value="UniProtKB-EC"/>
</dbReference>
<dbReference type="PROSITE" id="PS01279">
    <property type="entry name" value="PCMT"/>
    <property type="match status" value="1"/>
</dbReference>
<dbReference type="PANTHER" id="PTHR11579">
    <property type="entry name" value="PROTEIN-L-ISOASPARTATE O-METHYLTRANSFERASE"/>
    <property type="match status" value="1"/>
</dbReference>
<dbReference type="EMBL" id="CP046236">
    <property type="protein sequence ID" value="WFD48588.1"/>
    <property type="molecule type" value="Genomic_DNA"/>
</dbReference>
<proteinExistence type="inferred from homology"/>
<accession>A0ABY8EWH3</accession>
<dbReference type="CDD" id="cd02440">
    <property type="entry name" value="AdoMet_MTases"/>
    <property type="match status" value="1"/>
</dbReference>
<keyword evidence="4" id="KW-0963">Cytoplasm</keyword>
<evidence type="ECO:0000313" key="8">
    <source>
        <dbReference type="EMBL" id="WFD48588.1"/>
    </source>
</evidence>
<keyword evidence="9" id="KW-1185">Reference proteome</keyword>
<evidence type="ECO:0000256" key="5">
    <source>
        <dbReference type="ARBA" id="ARBA00022603"/>
    </source>
</evidence>
<evidence type="ECO:0000256" key="4">
    <source>
        <dbReference type="ARBA" id="ARBA00022490"/>
    </source>
</evidence>
<dbReference type="InterPro" id="IPR000682">
    <property type="entry name" value="PCMT"/>
</dbReference>
<keyword evidence="7" id="KW-0949">S-adenosyl-L-methionine</keyword>
<dbReference type="PANTHER" id="PTHR11579:SF0">
    <property type="entry name" value="PROTEIN-L-ISOASPARTATE(D-ASPARTATE) O-METHYLTRANSFERASE"/>
    <property type="match status" value="1"/>
</dbReference>
<evidence type="ECO:0000256" key="6">
    <source>
        <dbReference type="ARBA" id="ARBA00022679"/>
    </source>
</evidence>
<keyword evidence="6 8" id="KW-0808">Transferase</keyword>
<name>A0ABY8EWH3_MALFU</name>
<dbReference type="Gene3D" id="3.40.50.150">
    <property type="entry name" value="Vaccinia Virus protein VP39"/>
    <property type="match status" value="1"/>
</dbReference>
<evidence type="ECO:0000313" key="9">
    <source>
        <dbReference type="Proteomes" id="UP000818624"/>
    </source>
</evidence>
<reference evidence="8 9" key="1">
    <citation type="journal article" date="2020" name="Elife">
        <title>Loss of centromere function drives karyotype evolution in closely related Malassezia species.</title>
        <authorList>
            <person name="Sankaranarayanan S.R."/>
            <person name="Ianiri G."/>
            <person name="Coelho M.A."/>
            <person name="Reza M.H."/>
            <person name="Thimmappa B.C."/>
            <person name="Ganguly P."/>
            <person name="Vadnala R.N."/>
            <person name="Sun S."/>
            <person name="Siddharthan R."/>
            <person name="Tellgren-Roth C."/>
            <person name="Dawson T.L."/>
            <person name="Heitman J."/>
            <person name="Sanyal K."/>
        </authorList>
    </citation>
    <scope>NUCLEOTIDE SEQUENCE [LARGE SCALE GENOMIC DNA]</scope>
    <source>
        <strain evidence="8">CBS14141</strain>
    </source>
</reference>
<dbReference type="InterPro" id="IPR029063">
    <property type="entry name" value="SAM-dependent_MTases_sf"/>
</dbReference>
<dbReference type="SUPFAM" id="SSF53335">
    <property type="entry name" value="S-adenosyl-L-methionine-dependent methyltransferases"/>
    <property type="match status" value="1"/>
</dbReference>
<evidence type="ECO:0000256" key="2">
    <source>
        <dbReference type="ARBA" id="ARBA00005369"/>
    </source>
</evidence>
<comment type="similarity">
    <text evidence="2">Belongs to the methyltransferase superfamily. L-isoaspartyl/D-aspartyl protein methyltransferase family.</text>
</comment>
<evidence type="ECO:0000256" key="1">
    <source>
        <dbReference type="ARBA" id="ARBA00004496"/>
    </source>
</evidence>
<keyword evidence="5 8" id="KW-0489">Methyltransferase</keyword>
<sequence length="170" mass="18097">MHAHVAELLLPYLKPGSSALDVGSGSGYMLSVFHHLTNIQGQGEQGHVVGVEHLKELADFSVANMEKDGLQAELASKRITVVTGDGRDGYTPMGPYDAIHVGAAAPTVPEALVQQLKSPGRLIVPVDNPATGIQDLLQIDKSEQGEVKKSKLFGVMYVPLTDADMQRGTL</sequence>
<protein>
    <recommendedName>
        <fullName evidence="3">protein-L-isoaspartate(D-aspartate) O-methyltransferase</fullName>
        <ecNumber evidence="3">2.1.1.77</ecNumber>
    </recommendedName>
</protein>
<dbReference type="Pfam" id="PF01135">
    <property type="entry name" value="PCMT"/>
    <property type="match status" value="1"/>
</dbReference>
<dbReference type="Proteomes" id="UP000818624">
    <property type="component" value="Chromosome 3"/>
</dbReference>
<gene>
    <name evidence="8" type="ORF">GLX27_003258</name>
</gene>
<evidence type="ECO:0000256" key="3">
    <source>
        <dbReference type="ARBA" id="ARBA00011890"/>
    </source>
</evidence>
<organism evidence="8 9">
    <name type="scientific">Malassezia furfur</name>
    <name type="common">Pityriasis versicolor infection agent</name>
    <name type="synonym">Pityrosporum furfur</name>
    <dbReference type="NCBI Taxonomy" id="55194"/>
    <lineage>
        <taxon>Eukaryota</taxon>
        <taxon>Fungi</taxon>
        <taxon>Dikarya</taxon>
        <taxon>Basidiomycota</taxon>
        <taxon>Ustilaginomycotina</taxon>
        <taxon>Malasseziomycetes</taxon>
        <taxon>Malasseziales</taxon>
        <taxon>Malasseziaceae</taxon>
        <taxon>Malassezia</taxon>
    </lineage>
</organism>
<dbReference type="GO" id="GO:0032259">
    <property type="term" value="P:methylation"/>
    <property type="evidence" value="ECO:0007669"/>
    <property type="project" value="UniProtKB-KW"/>
</dbReference>
<dbReference type="EC" id="2.1.1.77" evidence="3"/>
<evidence type="ECO:0000256" key="7">
    <source>
        <dbReference type="ARBA" id="ARBA00022691"/>
    </source>
</evidence>